<sequence>MKRILLLPAFAFIVFSFNANAQHKNVRQVKSTNAEQPYKIENNNLSIGNMAYAQKVLRAWKDFDNNTLDNSASLFAEDIVATFPDGTMIKGRDSFLKMAKDGRNSFAGVSSSVSACTTLKTPDHPESEAVAIWGMETDTNKDGTVSKNHLNEIWFFNKEGKVFEFHQMLAKDPDDKKQ</sequence>
<reference evidence="2 3" key="1">
    <citation type="journal article" date="2015" name="Int. J. Syst. Evol. Microbiol.">
        <title>Flavisolibacter ginsenosidimutans sp. nov., with ginsenoside-converting activity isolated from soil used for cultivating ginseng.</title>
        <authorList>
            <person name="Zhao Y."/>
            <person name="Liu Q."/>
            <person name="Kang M.S."/>
            <person name="Jin F."/>
            <person name="Yu H."/>
            <person name="Im W.T."/>
        </authorList>
    </citation>
    <scope>NUCLEOTIDE SEQUENCE [LARGE SCALE GENOMIC DNA]</scope>
    <source>
        <strain evidence="2 3">Gsoil 636</strain>
    </source>
</reference>
<keyword evidence="1" id="KW-0732">Signal</keyword>
<organism evidence="2 3">
    <name type="scientific">Flavisolibacter ginsenosidimutans</name>
    <dbReference type="NCBI Taxonomy" id="661481"/>
    <lineage>
        <taxon>Bacteria</taxon>
        <taxon>Pseudomonadati</taxon>
        <taxon>Bacteroidota</taxon>
        <taxon>Chitinophagia</taxon>
        <taxon>Chitinophagales</taxon>
        <taxon>Chitinophagaceae</taxon>
        <taxon>Flavisolibacter</taxon>
    </lineage>
</organism>
<protein>
    <submittedName>
        <fullName evidence="2">Nuclear transport factor 2 family protein</fullName>
    </submittedName>
</protein>
<proteinExistence type="predicted"/>
<keyword evidence="3" id="KW-1185">Reference proteome</keyword>
<dbReference type="Gene3D" id="3.10.450.50">
    <property type="match status" value="1"/>
</dbReference>
<dbReference type="RefSeq" id="WP_146790846.1">
    <property type="nucleotide sequence ID" value="NZ_BAABIO010000003.1"/>
</dbReference>
<dbReference type="SUPFAM" id="SSF54427">
    <property type="entry name" value="NTF2-like"/>
    <property type="match status" value="1"/>
</dbReference>
<gene>
    <name evidence="2" type="ORF">FSB75_19340</name>
</gene>
<feature type="signal peptide" evidence="1">
    <location>
        <begin position="1"/>
        <end position="21"/>
    </location>
</feature>
<accession>A0A5B8UPK3</accession>
<dbReference type="OrthoDB" id="664849at2"/>
<evidence type="ECO:0000313" key="2">
    <source>
        <dbReference type="EMBL" id="QEC57970.1"/>
    </source>
</evidence>
<dbReference type="KEGG" id="fgg:FSB75_19340"/>
<dbReference type="InterPro" id="IPR032710">
    <property type="entry name" value="NTF2-like_dom_sf"/>
</dbReference>
<evidence type="ECO:0000256" key="1">
    <source>
        <dbReference type="SAM" id="SignalP"/>
    </source>
</evidence>
<name>A0A5B8UPK3_9BACT</name>
<feature type="chain" id="PRO_5022748628" evidence="1">
    <location>
        <begin position="22"/>
        <end position="178"/>
    </location>
</feature>
<dbReference type="EMBL" id="CP042433">
    <property type="protein sequence ID" value="QEC57970.1"/>
    <property type="molecule type" value="Genomic_DNA"/>
</dbReference>
<dbReference type="Proteomes" id="UP000321204">
    <property type="component" value="Chromosome"/>
</dbReference>
<dbReference type="AlphaFoldDB" id="A0A5B8UPK3"/>
<evidence type="ECO:0000313" key="3">
    <source>
        <dbReference type="Proteomes" id="UP000321204"/>
    </source>
</evidence>